<keyword evidence="3" id="KW-1185">Reference proteome</keyword>
<accession>A0AAQ4D168</accession>
<feature type="region of interest" description="Disordered" evidence="1">
    <location>
        <begin position="1"/>
        <end position="98"/>
    </location>
</feature>
<evidence type="ECO:0000256" key="1">
    <source>
        <dbReference type="SAM" id="MobiDB-lite"/>
    </source>
</evidence>
<gene>
    <name evidence="2" type="ORF">V5799_001091</name>
</gene>
<name>A0AAQ4D168_AMBAM</name>
<reference evidence="2 3" key="1">
    <citation type="journal article" date="2023" name="Arcadia Sci">
        <title>De novo assembly of a long-read Amblyomma americanum tick genome.</title>
        <authorList>
            <person name="Chou S."/>
            <person name="Poskanzer K.E."/>
            <person name="Rollins M."/>
            <person name="Thuy-Boun P.S."/>
        </authorList>
    </citation>
    <scope>NUCLEOTIDE SEQUENCE [LARGE SCALE GENOMIC DNA]</scope>
    <source>
        <strain evidence="2">F_SG_1</strain>
        <tissue evidence="2">Salivary glands</tissue>
    </source>
</reference>
<organism evidence="2 3">
    <name type="scientific">Amblyomma americanum</name>
    <name type="common">Lone star tick</name>
    <dbReference type="NCBI Taxonomy" id="6943"/>
    <lineage>
        <taxon>Eukaryota</taxon>
        <taxon>Metazoa</taxon>
        <taxon>Ecdysozoa</taxon>
        <taxon>Arthropoda</taxon>
        <taxon>Chelicerata</taxon>
        <taxon>Arachnida</taxon>
        <taxon>Acari</taxon>
        <taxon>Parasitiformes</taxon>
        <taxon>Ixodida</taxon>
        <taxon>Ixodoidea</taxon>
        <taxon>Ixodidae</taxon>
        <taxon>Amblyomminae</taxon>
        <taxon>Amblyomma</taxon>
    </lineage>
</organism>
<comment type="caution">
    <text evidence="2">The sequence shown here is derived from an EMBL/GenBank/DDBJ whole genome shotgun (WGS) entry which is preliminary data.</text>
</comment>
<evidence type="ECO:0000313" key="2">
    <source>
        <dbReference type="EMBL" id="KAK8756208.1"/>
    </source>
</evidence>
<dbReference type="EMBL" id="JARKHS020036398">
    <property type="protein sequence ID" value="KAK8756208.1"/>
    <property type="molecule type" value="Genomic_DNA"/>
</dbReference>
<feature type="compositionally biased region" description="Polar residues" evidence="1">
    <location>
        <begin position="61"/>
        <end position="71"/>
    </location>
</feature>
<evidence type="ECO:0000313" key="3">
    <source>
        <dbReference type="Proteomes" id="UP001321473"/>
    </source>
</evidence>
<protein>
    <submittedName>
        <fullName evidence="2">Uncharacterized protein</fullName>
    </submittedName>
</protein>
<sequence>MADKLSLKSQPDPEESSKCGSSTCSNHDWAVDDKGGAKPRKGQLSKKTVRENRSSDGAPENKSSALSSSEPQEGEVSDFRGGSLVQADGDPVEEFDGGLNEKFVGKEEDQARLAHTTMTGGKEELLNRIRKGEGPRPKNTLRIKKQG</sequence>
<dbReference type="AlphaFoldDB" id="A0AAQ4D168"/>
<proteinExistence type="predicted"/>
<dbReference type="Proteomes" id="UP001321473">
    <property type="component" value="Unassembled WGS sequence"/>
</dbReference>